<feature type="non-terminal residue" evidence="3">
    <location>
        <position position="1"/>
    </location>
</feature>
<reference evidence="3" key="1">
    <citation type="submission" date="2020-08" db="EMBL/GenBank/DDBJ databases">
        <title>Multicomponent nature underlies the extraordinary mechanical properties of spider dragline silk.</title>
        <authorList>
            <person name="Kono N."/>
            <person name="Nakamura H."/>
            <person name="Mori M."/>
            <person name="Yoshida Y."/>
            <person name="Ohtoshi R."/>
            <person name="Malay A.D."/>
            <person name="Moran D.A.P."/>
            <person name="Tomita M."/>
            <person name="Numata K."/>
            <person name="Arakawa K."/>
        </authorList>
    </citation>
    <scope>NUCLEOTIDE SEQUENCE</scope>
</reference>
<comment type="caution">
    <text evidence="3">The sequence shown here is derived from an EMBL/GenBank/DDBJ whole genome shotgun (WGS) entry which is preliminary data.</text>
</comment>
<evidence type="ECO:0000313" key="3">
    <source>
        <dbReference type="EMBL" id="GFU03802.1"/>
    </source>
</evidence>
<dbReference type="OrthoDB" id="6252479at2759"/>
<keyword evidence="1" id="KW-0106">Calcium</keyword>
<gene>
    <name evidence="3" type="primary">Cad89D</name>
    <name evidence="3" type="ORF">NPIL_529241</name>
</gene>
<evidence type="ECO:0000259" key="2">
    <source>
        <dbReference type="PROSITE" id="PS50268"/>
    </source>
</evidence>
<dbReference type="GO" id="GO:0005509">
    <property type="term" value="F:calcium ion binding"/>
    <property type="evidence" value="ECO:0007669"/>
    <property type="project" value="UniProtKB-UniRule"/>
</dbReference>
<name>A0A8X6Q2Z1_NEPPI</name>
<dbReference type="InterPro" id="IPR002126">
    <property type="entry name" value="Cadherin-like_dom"/>
</dbReference>
<dbReference type="GO" id="GO:0016020">
    <property type="term" value="C:membrane"/>
    <property type="evidence" value="ECO:0007669"/>
    <property type="project" value="InterPro"/>
</dbReference>
<dbReference type="AlphaFoldDB" id="A0A8X6Q2Z1"/>
<dbReference type="CDD" id="cd11304">
    <property type="entry name" value="Cadherin_repeat"/>
    <property type="match status" value="1"/>
</dbReference>
<protein>
    <submittedName>
        <fullName evidence="3">Cadherin-89D</fullName>
    </submittedName>
</protein>
<dbReference type="PROSITE" id="PS50268">
    <property type="entry name" value="CADHERIN_2"/>
    <property type="match status" value="1"/>
</dbReference>
<dbReference type="InterPro" id="IPR015919">
    <property type="entry name" value="Cadherin-like_sf"/>
</dbReference>
<proteinExistence type="predicted"/>
<organism evidence="3 4">
    <name type="scientific">Nephila pilipes</name>
    <name type="common">Giant wood spider</name>
    <name type="synonym">Nephila maculata</name>
    <dbReference type="NCBI Taxonomy" id="299642"/>
    <lineage>
        <taxon>Eukaryota</taxon>
        <taxon>Metazoa</taxon>
        <taxon>Ecdysozoa</taxon>
        <taxon>Arthropoda</taxon>
        <taxon>Chelicerata</taxon>
        <taxon>Arachnida</taxon>
        <taxon>Araneae</taxon>
        <taxon>Araneomorphae</taxon>
        <taxon>Entelegynae</taxon>
        <taxon>Araneoidea</taxon>
        <taxon>Nephilidae</taxon>
        <taxon>Nephila</taxon>
    </lineage>
</organism>
<evidence type="ECO:0000313" key="4">
    <source>
        <dbReference type="Proteomes" id="UP000887013"/>
    </source>
</evidence>
<dbReference type="Proteomes" id="UP000887013">
    <property type="component" value="Unassembled WGS sequence"/>
</dbReference>
<dbReference type="Gene3D" id="2.60.40.60">
    <property type="entry name" value="Cadherins"/>
    <property type="match status" value="1"/>
</dbReference>
<dbReference type="GO" id="GO:0007156">
    <property type="term" value="P:homophilic cell adhesion via plasma membrane adhesion molecules"/>
    <property type="evidence" value="ECO:0007669"/>
    <property type="project" value="InterPro"/>
</dbReference>
<keyword evidence="4" id="KW-1185">Reference proteome</keyword>
<sequence>AKDADVAYNSAIRYEIIRKPEDASTKFHIDPVSGVVRSMVTFALDGGRIYGFDVKATDREGSENGHSAVANVFVYVLPETKLVLFVAGRTPLAIEQHVDKILR</sequence>
<accession>A0A8X6Q2Z1</accession>
<feature type="domain" description="Cadherin" evidence="2">
    <location>
        <begin position="1"/>
        <end position="93"/>
    </location>
</feature>
<dbReference type="EMBL" id="BMAW01123554">
    <property type="protein sequence ID" value="GFU03802.1"/>
    <property type="molecule type" value="Genomic_DNA"/>
</dbReference>
<evidence type="ECO:0000256" key="1">
    <source>
        <dbReference type="PROSITE-ProRule" id="PRU00043"/>
    </source>
</evidence>
<dbReference type="SUPFAM" id="SSF49313">
    <property type="entry name" value="Cadherin-like"/>
    <property type="match status" value="1"/>
</dbReference>